<keyword evidence="10" id="KW-0150">Chloroplast</keyword>
<keyword evidence="8" id="KW-0813">Transport</keyword>
<dbReference type="GO" id="GO:0034426">
    <property type="term" value="C:etioplast membrane"/>
    <property type="evidence" value="ECO:0007669"/>
    <property type="project" value="UniProtKB-SubCell"/>
</dbReference>
<keyword evidence="11" id="KW-0934">Plastid</keyword>
<dbReference type="CDD" id="cd16461">
    <property type="entry name" value="RING-H2_EL5-like"/>
    <property type="match status" value="1"/>
</dbReference>
<organism evidence="28">
    <name type="scientific">Oryza nivara</name>
    <name type="common">Indian wild rice</name>
    <name type="synonym">Oryza sativa f. spontanea</name>
    <dbReference type="NCBI Taxonomy" id="4536"/>
    <lineage>
        <taxon>Eukaryota</taxon>
        <taxon>Viridiplantae</taxon>
        <taxon>Streptophyta</taxon>
        <taxon>Embryophyta</taxon>
        <taxon>Tracheophyta</taxon>
        <taxon>Spermatophyta</taxon>
        <taxon>Magnoliopsida</taxon>
        <taxon>Liliopsida</taxon>
        <taxon>Poales</taxon>
        <taxon>Poaceae</taxon>
        <taxon>BOP clade</taxon>
        <taxon>Oryzoideae</taxon>
        <taxon>Oryzeae</taxon>
        <taxon>Oryzinae</taxon>
        <taxon>Oryza</taxon>
    </lineage>
</organism>
<dbReference type="Proteomes" id="UP000006591">
    <property type="component" value="Chromosome 2"/>
</dbReference>
<dbReference type="InterPro" id="IPR001841">
    <property type="entry name" value="Znf_RING"/>
</dbReference>
<keyword evidence="21" id="KW-0626">Porin</keyword>
<dbReference type="GO" id="GO:0008308">
    <property type="term" value="F:voltage-gated monoatomic anion channel activity"/>
    <property type="evidence" value="ECO:0007669"/>
    <property type="project" value="InterPro"/>
</dbReference>
<evidence type="ECO:0000256" key="1">
    <source>
        <dbReference type="ARBA" id="ARBA00000900"/>
    </source>
</evidence>
<evidence type="ECO:0000256" key="21">
    <source>
        <dbReference type="ARBA" id="ARBA00023114"/>
    </source>
</evidence>
<dbReference type="SMART" id="SM01197">
    <property type="entry name" value="FANCL_C"/>
    <property type="match status" value="1"/>
</dbReference>
<dbReference type="AlphaFoldDB" id="A0A0E0GFD4"/>
<keyword evidence="9" id="KW-1134">Transmembrane beta strand</keyword>
<comment type="pathway">
    <text evidence="5">Protein modification; protein ubiquitination.</text>
</comment>
<evidence type="ECO:0000256" key="22">
    <source>
        <dbReference type="ARBA" id="ARBA00023136"/>
    </source>
</evidence>
<evidence type="ECO:0000256" key="19">
    <source>
        <dbReference type="ARBA" id="ARBA00022989"/>
    </source>
</evidence>
<comment type="subcellular location">
    <subcellularLocation>
        <location evidence="2">Membrane</location>
        <topology evidence="2">Single-pass membrane protein</topology>
    </subcellularLocation>
    <subcellularLocation>
        <location evidence="3">Plastid</location>
        <location evidence="3">Chloroplast outer membrane</location>
        <topology evidence="3">Multi-pass membrane protein</topology>
    </subcellularLocation>
    <subcellularLocation>
        <location evidence="4">Plastid</location>
        <location evidence="4">Etioplast membrane</location>
        <topology evidence="4">Multi-pass membrane protein</topology>
    </subcellularLocation>
</comment>
<dbReference type="FunFam" id="3.30.40.10:FF:000187">
    <property type="entry name" value="E3 ubiquitin-protein ligase ATL6"/>
    <property type="match status" value="1"/>
</dbReference>
<evidence type="ECO:0000256" key="20">
    <source>
        <dbReference type="ARBA" id="ARBA00023065"/>
    </source>
</evidence>
<dbReference type="EC" id="2.3.2.27" evidence="7"/>
<keyword evidence="18" id="KW-0862">Zinc</keyword>
<evidence type="ECO:0000256" key="14">
    <source>
        <dbReference type="ARBA" id="ARBA00022723"/>
    </source>
</evidence>
<keyword evidence="29" id="KW-1185">Reference proteome</keyword>
<keyword evidence="13 26" id="KW-0812">Transmembrane</keyword>
<keyword evidence="14" id="KW-0479">Metal-binding</keyword>
<evidence type="ECO:0000256" key="8">
    <source>
        <dbReference type="ARBA" id="ARBA00022448"/>
    </source>
</evidence>
<dbReference type="GO" id="GO:0046930">
    <property type="term" value="C:pore complex"/>
    <property type="evidence" value="ECO:0007669"/>
    <property type="project" value="UniProtKB-KW"/>
</dbReference>
<evidence type="ECO:0000259" key="27">
    <source>
        <dbReference type="PROSITE" id="PS50089"/>
    </source>
</evidence>
<feature type="region of interest" description="Disordered" evidence="25">
    <location>
        <begin position="1"/>
        <end position="22"/>
    </location>
</feature>
<reference evidence="28" key="1">
    <citation type="submission" date="2015-04" db="UniProtKB">
        <authorList>
            <consortium name="EnsemblPlants"/>
        </authorList>
    </citation>
    <scope>IDENTIFICATION</scope>
    <source>
        <strain evidence="28">SL10</strain>
    </source>
</reference>
<evidence type="ECO:0000256" key="25">
    <source>
        <dbReference type="SAM" id="MobiDB-lite"/>
    </source>
</evidence>
<evidence type="ECO:0000256" key="16">
    <source>
        <dbReference type="ARBA" id="ARBA00022786"/>
    </source>
</evidence>
<keyword evidence="20" id="KW-0406">Ion transport</keyword>
<accession>A0A0E0GFD4</accession>
<dbReference type="Gene3D" id="3.30.40.10">
    <property type="entry name" value="Zinc/RING finger domain, C3HC4 (zinc finger)"/>
    <property type="match status" value="1"/>
</dbReference>
<evidence type="ECO:0000313" key="28">
    <source>
        <dbReference type="EnsemblPlants" id="ONIVA02G41300.2"/>
    </source>
</evidence>
<evidence type="ECO:0000256" key="3">
    <source>
        <dbReference type="ARBA" id="ARBA00004396"/>
    </source>
</evidence>
<evidence type="ECO:0000256" key="12">
    <source>
        <dbReference type="ARBA" id="ARBA00022679"/>
    </source>
</evidence>
<evidence type="ECO:0000256" key="11">
    <source>
        <dbReference type="ARBA" id="ARBA00022640"/>
    </source>
</evidence>
<dbReference type="GO" id="GO:0009707">
    <property type="term" value="C:chloroplast outer membrane"/>
    <property type="evidence" value="ECO:0007669"/>
    <property type="project" value="UniProtKB-SubCell"/>
</dbReference>
<proteinExistence type="inferred from homology"/>
<evidence type="ECO:0000256" key="26">
    <source>
        <dbReference type="SAM" id="Phobius"/>
    </source>
</evidence>
<dbReference type="InterPro" id="IPR013083">
    <property type="entry name" value="Znf_RING/FYVE/PHD"/>
</dbReference>
<evidence type="ECO:0000256" key="7">
    <source>
        <dbReference type="ARBA" id="ARBA00012483"/>
    </source>
</evidence>
<evidence type="ECO:0000256" key="10">
    <source>
        <dbReference type="ARBA" id="ARBA00022528"/>
    </source>
</evidence>
<keyword evidence="15 24" id="KW-0863">Zinc-finger</keyword>
<keyword evidence="17" id="KW-1002">Plastid outer membrane</keyword>
<dbReference type="PROSITE" id="PS50089">
    <property type="entry name" value="ZF_RING_2"/>
    <property type="match status" value="1"/>
</dbReference>
<dbReference type="GO" id="GO:0044070">
    <property type="term" value="P:regulation of monoatomic anion transport"/>
    <property type="evidence" value="ECO:0007669"/>
    <property type="project" value="InterPro"/>
</dbReference>
<evidence type="ECO:0000256" key="6">
    <source>
        <dbReference type="ARBA" id="ARBA00009945"/>
    </source>
</evidence>
<evidence type="ECO:0000256" key="15">
    <source>
        <dbReference type="ARBA" id="ARBA00022771"/>
    </source>
</evidence>
<protein>
    <recommendedName>
        <fullName evidence="7">RING-type E3 ubiquitin transferase</fullName>
        <ecNumber evidence="7">2.3.2.27</ecNumber>
    </recommendedName>
</protein>
<dbReference type="GO" id="GO:0015288">
    <property type="term" value="F:porin activity"/>
    <property type="evidence" value="ECO:0007669"/>
    <property type="project" value="UniProtKB-KW"/>
</dbReference>
<feature type="transmembrane region" description="Helical" evidence="26">
    <location>
        <begin position="277"/>
        <end position="298"/>
    </location>
</feature>
<comment type="similarity">
    <text evidence="6">Belongs to the plastid outer envelope porin OEP21 (TC 1.B.29) family.</text>
</comment>
<keyword evidence="22 26" id="KW-0472">Membrane</keyword>
<evidence type="ECO:0000256" key="24">
    <source>
        <dbReference type="PROSITE-ProRule" id="PRU00175"/>
    </source>
</evidence>
<evidence type="ECO:0000256" key="18">
    <source>
        <dbReference type="ARBA" id="ARBA00022833"/>
    </source>
</evidence>
<evidence type="ECO:0000256" key="5">
    <source>
        <dbReference type="ARBA" id="ARBA00004906"/>
    </source>
</evidence>
<sequence length="436" mass="47166">METSLRLRGGGSRPQSKSQEGLRIHAKEKLPIASNALLQAHGEIHAATGAPTYLALLFRNFYPRLSANLGLGLAIHFRNNQPLPLAWDNFSYTLRASKAIIPFPSNALLGINLKGRLLADKYFNPTTRTAAVELAWTILDLKRGQDVRLKLGYQLLHKMPYFQLRENNWTFNAYMDGKWDDGCCIVRRTGGPDSMLLGTLECTADFSSLNKQLGAFGGQGEVAVHQSKLIHSDRLIDLSVRGRGGSIQVEQKRMRVLVHSAESPATPAAAISIDSDMVVILASLLCALICVAGLVLVARCACRRRGAATTTTTTTTTPAATSPAPKGLKKKAIDALPTVSFALKQQQQAECAICLAEFAGGEELRLLPHCGHAFHVSCIDTWLGTHATCPSCRATVGTSTLFLPLPGRCRRCGEVDLPTLHDFSTATATAHHNTPP</sequence>
<dbReference type="Gramene" id="ONIVA02G41300.2">
    <property type="protein sequence ID" value="ONIVA02G41300.2"/>
    <property type="gene ID" value="ONIVA02G41300"/>
</dbReference>
<comment type="catalytic activity">
    <reaction evidence="1">
        <text>S-ubiquitinyl-[E2 ubiquitin-conjugating enzyme]-L-cysteine + [acceptor protein]-L-lysine = [E2 ubiquitin-conjugating enzyme]-L-cysteine + N(6)-ubiquitinyl-[acceptor protein]-L-lysine.</text>
        <dbReference type="EC" id="2.3.2.27"/>
    </reaction>
</comment>
<feature type="domain" description="RING-type" evidence="27">
    <location>
        <begin position="351"/>
        <end position="393"/>
    </location>
</feature>
<evidence type="ECO:0000256" key="17">
    <source>
        <dbReference type="ARBA" id="ARBA00022805"/>
    </source>
</evidence>
<name>A0A0E0GFD4_ORYNI</name>
<dbReference type="PANTHER" id="PTHR35993">
    <property type="entry name" value="OUTER ENVELOPE PORE PROTEIN 21B, CHLOROPLASTIC"/>
    <property type="match status" value="1"/>
</dbReference>
<evidence type="ECO:0000256" key="13">
    <source>
        <dbReference type="ARBA" id="ARBA00022692"/>
    </source>
</evidence>
<dbReference type="EnsemblPlants" id="ONIVA02G41300.2">
    <property type="protein sequence ID" value="ONIVA02G41300.2"/>
    <property type="gene ID" value="ONIVA02G41300"/>
</dbReference>
<keyword evidence="12" id="KW-0808">Transferase</keyword>
<keyword evidence="19 26" id="KW-1133">Transmembrane helix</keyword>
<evidence type="ECO:0000256" key="23">
    <source>
        <dbReference type="ARBA" id="ARBA00024941"/>
    </source>
</evidence>
<reference evidence="28" key="2">
    <citation type="submission" date="2018-04" db="EMBL/GenBank/DDBJ databases">
        <title>OnivRS2 (Oryza nivara Reference Sequence Version 2).</title>
        <authorList>
            <person name="Zhang J."/>
            <person name="Kudrna D."/>
            <person name="Lee S."/>
            <person name="Talag J."/>
            <person name="Rajasekar S."/>
            <person name="Welchert J."/>
            <person name="Hsing Y.-I."/>
            <person name="Wing R.A."/>
        </authorList>
    </citation>
    <scope>NUCLEOTIDE SEQUENCE [LARGE SCALE GENOMIC DNA]</scope>
    <source>
        <strain evidence="28">SL10</strain>
    </source>
</reference>
<evidence type="ECO:0000313" key="29">
    <source>
        <dbReference type="Proteomes" id="UP000006591"/>
    </source>
</evidence>
<dbReference type="InterPro" id="IPR034575">
    <property type="entry name" value="OEP21"/>
</dbReference>
<evidence type="ECO:0000256" key="2">
    <source>
        <dbReference type="ARBA" id="ARBA00004167"/>
    </source>
</evidence>
<dbReference type="GO" id="GO:0061630">
    <property type="term" value="F:ubiquitin protein ligase activity"/>
    <property type="evidence" value="ECO:0007669"/>
    <property type="project" value="UniProtKB-EC"/>
</dbReference>
<comment type="function">
    <text evidence="23">Voltage-dependent rectifying anion channel that facilitates the translocation between chloroplast and cytoplasm of phosphorylated carbohydrates such as triosephosphate, 3-phosphoglycerate and inorganic phosphate (Pi) depending of ATP to triosephosphate ratio in the plastidial intermembrane space; in high triosephosphate/ATP conditions (e.g. photosynthesis), export of triosphosphate from chloroplast (outward rectifying channels), but in high ATP/triosephosphate conditions (e.g. dark phase), import of phosphosolutes (inward rectifying channels).</text>
</comment>
<dbReference type="SUPFAM" id="SSF57850">
    <property type="entry name" value="RING/U-box"/>
    <property type="match status" value="1"/>
</dbReference>
<evidence type="ECO:0000256" key="4">
    <source>
        <dbReference type="ARBA" id="ARBA00004441"/>
    </source>
</evidence>
<dbReference type="Pfam" id="PF13639">
    <property type="entry name" value="zf-RING_2"/>
    <property type="match status" value="1"/>
</dbReference>
<dbReference type="PANTHER" id="PTHR35993:SF1">
    <property type="entry name" value="OUTER ENVELOPE PORE PROTEIN 21B, CHLOROPLASTIC"/>
    <property type="match status" value="1"/>
</dbReference>
<evidence type="ECO:0000256" key="9">
    <source>
        <dbReference type="ARBA" id="ARBA00022452"/>
    </source>
</evidence>
<dbReference type="GO" id="GO:0008270">
    <property type="term" value="F:zinc ion binding"/>
    <property type="evidence" value="ECO:0007669"/>
    <property type="project" value="UniProtKB-KW"/>
</dbReference>
<dbReference type="SMART" id="SM00184">
    <property type="entry name" value="RING"/>
    <property type="match status" value="1"/>
</dbReference>
<keyword evidence="16" id="KW-0833">Ubl conjugation pathway</keyword>